<feature type="transmembrane region" description="Helical" evidence="1">
    <location>
        <begin position="12"/>
        <end position="33"/>
    </location>
</feature>
<evidence type="ECO:0000256" key="1">
    <source>
        <dbReference type="SAM" id="Phobius"/>
    </source>
</evidence>
<reference evidence="2 3" key="1">
    <citation type="submission" date="2021-03" db="EMBL/GenBank/DDBJ databases">
        <title>Genomic Encyclopedia of Type Strains, Phase IV (KMG-IV): sequencing the most valuable type-strain genomes for metagenomic binning, comparative biology and taxonomic classification.</title>
        <authorList>
            <person name="Goeker M."/>
        </authorList>
    </citation>
    <scope>NUCLEOTIDE SEQUENCE [LARGE SCALE GENOMIC DNA]</scope>
    <source>
        <strain evidence="2 3">DSM 101872</strain>
    </source>
</reference>
<comment type="caution">
    <text evidence="2">The sequence shown here is derived from an EMBL/GenBank/DDBJ whole genome shotgun (WGS) entry which is preliminary data.</text>
</comment>
<name>A0ABS4MDZ3_9LACO</name>
<dbReference type="EMBL" id="JAGGLU010000005">
    <property type="protein sequence ID" value="MBP2057912.1"/>
    <property type="molecule type" value="Genomic_DNA"/>
</dbReference>
<protein>
    <submittedName>
        <fullName evidence="2">Uncharacterized protein</fullName>
    </submittedName>
</protein>
<feature type="transmembrane region" description="Helical" evidence="1">
    <location>
        <begin position="112"/>
        <end position="132"/>
    </location>
</feature>
<organism evidence="2 3">
    <name type="scientific">Lactobacillus colini</name>
    <dbReference type="NCBI Taxonomy" id="1819254"/>
    <lineage>
        <taxon>Bacteria</taxon>
        <taxon>Bacillati</taxon>
        <taxon>Bacillota</taxon>
        <taxon>Bacilli</taxon>
        <taxon>Lactobacillales</taxon>
        <taxon>Lactobacillaceae</taxon>
        <taxon>Lactobacillus</taxon>
    </lineage>
</organism>
<keyword evidence="1" id="KW-0472">Membrane</keyword>
<keyword evidence="3" id="KW-1185">Reference proteome</keyword>
<sequence length="133" mass="15112">MKQEDRLLFDKLLHLCEVLISGVVTATGLGLLFDRSYFFYPPSMRVIENDIRIDALIIIIGLSFFMYLIWGQKKKLVTKGFLIACGCIFMALAFVQFWHLSGMPMVDAAVKMSHSTIGNIGFFLLVNICAYFE</sequence>
<dbReference type="RefSeq" id="WP_209686657.1">
    <property type="nucleotide sequence ID" value="NZ_JAGGLU010000005.1"/>
</dbReference>
<dbReference type="Proteomes" id="UP001519292">
    <property type="component" value="Unassembled WGS sequence"/>
</dbReference>
<gene>
    <name evidence="2" type="ORF">J2Z60_001087</name>
</gene>
<feature type="transmembrane region" description="Helical" evidence="1">
    <location>
        <begin position="53"/>
        <end position="69"/>
    </location>
</feature>
<feature type="transmembrane region" description="Helical" evidence="1">
    <location>
        <begin position="81"/>
        <end position="100"/>
    </location>
</feature>
<proteinExistence type="predicted"/>
<accession>A0ABS4MDZ3</accession>
<evidence type="ECO:0000313" key="3">
    <source>
        <dbReference type="Proteomes" id="UP001519292"/>
    </source>
</evidence>
<keyword evidence="1" id="KW-0812">Transmembrane</keyword>
<keyword evidence="1" id="KW-1133">Transmembrane helix</keyword>
<evidence type="ECO:0000313" key="2">
    <source>
        <dbReference type="EMBL" id="MBP2057912.1"/>
    </source>
</evidence>